<dbReference type="EnsemblMetazoa" id="CJA01644.1">
    <property type="protein sequence ID" value="CJA01644.1"/>
    <property type="gene ID" value="WBGene00120848"/>
</dbReference>
<dbReference type="InterPro" id="IPR012877">
    <property type="entry name" value="Dhs-27"/>
</dbReference>
<name>A0A8R1DFV6_CAEJA</name>
<keyword evidence="3" id="KW-1185">Reference proteome</keyword>
<dbReference type="PANTHER" id="PTHR23020">
    <property type="entry name" value="UNCHARACTERIZED NUCLEAR HORMONE RECEPTOR-RELATED"/>
    <property type="match status" value="1"/>
</dbReference>
<dbReference type="AlphaFoldDB" id="A0A8R1DFV6"/>
<reference evidence="3" key="1">
    <citation type="submission" date="2010-08" db="EMBL/GenBank/DDBJ databases">
        <authorList>
            <consortium name="Caenorhabditis japonica Sequencing Consortium"/>
            <person name="Wilson R.K."/>
        </authorList>
    </citation>
    <scope>NUCLEOTIDE SEQUENCE [LARGE SCALE GENOMIC DNA]</scope>
    <source>
        <strain evidence="3">DF5081</strain>
    </source>
</reference>
<evidence type="ECO:0000259" key="1">
    <source>
        <dbReference type="SMART" id="SM00587"/>
    </source>
</evidence>
<dbReference type="PANTHER" id="PTHR23020:SF41">
    <property type="entry name" value="AMINOGLYCOSIDE PHOSPHOTRANSFERASE DOMAIN-CONTAINING PROTEIN"/>
    <property type="match status" value="1"/>
</dbReference>
<dbReference type="Proteomes" id="UP000005237">
    <property type="component" value="Unassembled WGS sequence"/>
</dbReference>
<protein>
    <submittedName>
        <fullName evidence="2">CHK domain-containing protein</fullName>
    </submittedName>
</protein>
<dbReference type="SUPFAM" id="SSF56112">
    <property type="entry name" value="Protein kinase-like (PK-like)"/>
    <property type="match status" value="1"/>
</dbReference>
<evidence type="ECO:0000313" key="3">
    <source>
        <dbReference type="Proteomes" id="UP000005237"/>
    </source>
</evidence>
<dbReference type="InterPro" id="IPR036397">
    <property type="entry name" value="RNaseH_sf"/>
</dbReference>
<dbReference type="SMART" id="SM00587">
    <property type="entry name" value="CHK"/>
    <property type="match status" value="1"/>
</dbReference>
<dbReference type="InterPro" id="IPR015897">
    <property type="entry name" value="CHK_kinase-like"/>
</dbReference>
<dbReference type="Gene3D" id="3.90.1200.10">
    <property type="match status" value="1"/>
</dbReference>
<dbReference type="InterPro" id="IPR011009">
    <property type="entry name" value="Kinase-like_dom_sf"/>
</dbReference>
<dbReference type="GO" id="GO:0003676">
    <property type="term" value="F:nucleic acid binding"/>
    <property type="evidence" value="ECO:0007669"/>
    <property type="project" value="InterPro"/>
</dbReference>
<dbReference type="Pfam" id="PF07914">
    <property type="entry name" value="DUF1679"/>
    <property type="match status" value="1"/>
</dbReference>
<dbReference type="InterPro" id="IPR052961">
    <property type="entry name" value="Oxido-Kinase-like_Enzymes"/>
</dbReference>
<feature type="domain" description="CHK kinase-like" evidence="1">
    <location>
        <begin position="127"/>
        <end position="307"/>
    </location>
</feature>
<accession>A0A8R1DFV6</accession>
<evidence type="ECO:0000313" key="2">
    <source>
        <dbReference type="EnsemblMetazoa" id="CJA01644.1"/>
    </source>
</evidence>
<dbReference type="Gene3D" id="3.30.420.10">
    <property type="entry name" value="Ribonuclease H-like superfamily/Ribonuclease H"/>
    <property type="match status" value="1"/>
</dbReference>
<sequence>MSIAEVVPRIIESIFSNVSNPFEELDITINVLENSRSFWSECYQITFNSEKANHHIVSPLFVKIPKISAINAALDPESFIENCEILRKLTAQEITFYKDFAHYQFPDFPIPRFYYGESLENEQRAGLVCEDFSSLAGSIDFVPGFSDDQVLNLMKALAGFHAKTVQMSGQIAWDKYDNALYDEEYIRMLYNDTLQFEEICQTRLSGKIQSVKHIFDENGVENSNTLNEKLGLPFVLCHNDLNASNILWNRITGDIQAFIDFQHVSKGAVTFDIIRILALGLSVEDRRDNTDRYLHHYYQCFQAHYSAPFSFEQLCDSFWAHFNFVNATSLFSLFYYYKMYKEERLDLKDDAVEREKKAEEILRRTEDGASPHTEKYTQDWCKAHLPAFIKKDRWPVSCPDLNPSRYVLTRRENLAEQNVQLDCGLAAKGESQPSSALTGFRDAVIVTCTRDASVIRVVM</sequence>
<organism evidence="2 3">
    <name type="scientific">Caenorhabditis japonica</name>
    <dbReference type="NCBI Taxonomy" id="281687"/>
    <lineage>
        <taxon>Eukaryota</taxon>
        <taxon>Metazoa</taxon>
        <taxon>Ecdysozoa</taxon>
        <taxon>Nematoda</taxon>
        <taxon>Chromadorea</taxon>
        <taxon>Rhabditida</taxon>
        <taxon>Rhabditina</taxon>
        <taxon>Rhabditomorpha</taxon>
        <taxon>Rhabditoidea</taxon>
        <taxon>Rhabditidae</taxon>
        <taxon>Peloderinae</taxon>
        <taxon>Caenorhabditis</taxon>
    </lineage>
</organism>
<reference evidence="2" key="2">
    <citation type="submission" date="2022-06" db="UniProtKB">
        <authorList>
            <consortium name="EnsemblMetazoa"/>
        </authorList>
    </citation>
    <scope>IDENTIFICATION</scope>
    <source>
        <strain evidence="2">DF5081</strain>
    </source>
</reference>
<proteinExistence type="predicted"/>